<comment type="caution">
    <text evidence="1">The sequence shown here is derived from an EMBL/GenBank/DDBJ whole genome shotgun (WGS) entry which is preliminary data.</text>
</comment>
<protein>
    <submittedName>
        <fullName evidence="1">Uncharacterized protein</fullName>
    </submittedName>
</protein>
<organism evidence="1 2">
    <name type="scientific">Pleurodeles waltl</name>
    <name type="common">Iberian ribbed newt</name>
    <dbReference type="NCBI Taxonomy" id="8319"/>
    <lineage>
        <taxon>Eukaryota</taxon>
        <taxon>Metazoa</taxon>
        <taxon>Chordata</taxon>
        <taxon>Craniata</taxon>
        <taxon>Vertebrata</taxon>
        <taxon>Euteleostomi</taxon>
        <taxon>Amphibia</taxon>
        <taxon>Batrachia</taxon>
        <taxon>Caudata</taxon>
        <taxon>Salamandroidea</taxon>
        <taxon>Salamandridae</taxon>
        <taxon>Pleurodelinae</taxon>
        <taxon>Pleurodeles</taxon>
    </lineage>
</organism>
<reference evidence="1" key="1">
    <citation type="journal article" date="2022" name="bioRxiv">
        <title>Sequencing and chromosome-scale assembly of the giantPleurodeles waltlgenome.</title>
        <authorList>
            <person name="Brown T."/>
            <person name="Elewa A."/>
            <person name="Iarovenko S."/>
            <person name="Subramanian E."/>
            <person name="Araus A.J."/>
            <person name="Petzold A."/>
            <person name="Susuki M."/>
            <person name="Suzuki K.-i.T."/>
            <person name="Hayashi T."/>
            <person name="Toyoda A."/>
            <person name="Oliveira C."/>
            <person name="Osipova E."/>
            <person name="Leigh N.D."/>
            <person name="Simon A."/>
            <person name="Yun M.H."/>
        </authorList>
    </citation>
    <scope>NUCLEOTIDE SEQUENCE</scope>
    <source>
        <strain evidence="1">20211129_DDA</strain>
        <tissue evidence="1">Liver</tissue>
    </source>
</reference>
<evidence type="ECO:0000313" key="2">
    <source>
        <dbReference type="Proteomes" id="UP001066276"/>
    </source>
</evidence>
<dbReference type="Gene3D" id="3.30.70.1820">
    <property type="entry name" value="L1 transposable element, RRM domain"/>
    <property type="match status" value="1"/>
</dbReference>
<accession>A0AAV7T0I4</accession>
<proteinExistence type="predicted"/>
<name>A0AAV7T0I4_PLEWA</name>
<gene>
    <name evidence="1" type="ORF">NDU88_001803</name>
</gene>
<dbReference type="EMBL" id="JANPWB010000007">
    <property type="protein sequence ID" value="KAJ1169917.1"/>
    <property type="molecule type" value="Genomic_DNA"/>
</dbReference>
<dbReference type="AlphaFoldDB" id="A0AAV7T0I4"/>
<dbReference type="Proteomes" id="UP001066276">
    <property type="component" value="Chromosome 4_1"/>
</dbReference>
<evidence type="ECO:0000313" key="1">
    <source>
        <dbReference type="EMBL" id="KAJ1169917.1"/>
    </source>
</evidence>
<sequence length="141" mass="15942">MWDPISPFMLKLKNVIMDCSMAITEKINGVATLVMLLRQNLDKMWDRVKDMGMRVDGMDEIVGTHAFTLTDHEQRLKMLGAKLADLDDRSGHNNVCILGLPEGTESVLVEQFLESWLPTVLKRLESERGLHVDRAHRTPGG</sequence>
<dbReference type="InterPro" id="IPR004244">
    <property type="entry name" value="Transposase_22"/>
</dbReference>
<dbReference type="PANTHER" id="PTHR11505">
    <property type="entry name" value="L1 TRANSPOSABLE ELEMENT-RELATED"/>
    <property type="match status" value="1"/>
</dbReference>
<keyword evidence="2" id="KW-1185">Reference proteome</keyword>